<keyword evidence="3" id="KW-0964">Secreted</keyword>
<dbReference type="PANTHER" id="PTHR45953">
    <property type="entry name" value="IDURONATE 2-SULFATASE"/>
    <property type="match status" value="1"/>
</dbReference>
<dbReference type="Gene3D" id="3.40.720.10">
    <property type="entry name" value="Alkaline Phosphatase, subunit A"/>
    <property type="match status" value="1"/>
</dbReference>
<dbReference type="SUPFAM" id="SSF53649">
    <property type="entry name" value="Alkaline phosphatase-like"/>
    <property type="match status" value="1"/>
</dbReference>
<comment type="subcellular location">
    <subcellularLocation>
        <location evidence="2">Secreted</location>
    </subcellularLocation>
</comment>
<dbReference type="AlphaFoldDB" id="A0A501X1A6"/>
<dbReference type="PANTHER" id="PTHR45953:SF1">
    <property type="entry name" value="IDURONATE 2-SULFATASE"/>
    <property type="match status" value="1"/>
</dbReference>
<keyword evidence="10" id="KW-1185">Reference proteome</keyword>
<accession>A0A501X1A6</accession>
<evidence type="ECO:0000256" key="4">
    <source>
        <dbReference type="ARBA" id="ARBA00022723"/>
    </source>
</evidence>
<dbReference type="InterPro" id="IPR017850">
    <property type="entry name" value="Alkaline_phosphatase_core_sf"/>
</dbReference>
<evidence type="ECO:0000256" key="2">
    <source>
        <dbReference type="ARBA" id="ARBA00004613"/>
    </source>
</evidence>
<dbReference type="SUPFAM" id="SSF51120">
    <property type="entry name" value="beta-Roll"/>
    <property type="match status" value="1"/>
</dbReference>
<organism evidence="9 10">
    <name type="scientific">Amaricoccus solimangrovi</name>
    <dbReference type="NCBI Taxonomy" id="2589815"/>
    <lineage>
        <taxon>Bacteria</taxon>
        <taxon>Pseudomonadati</taxon>
        <taxon>Pseudomonadota</taxon>
        <taxon>Alphaproteobacteria</taxon>
        <taxon>Rhodobacterales</taxon>
        <taxon>Paracoccaceae</taxon>
        <taxon>Amaricoccus</taxon>
    </lineage>
</organism>
<dbReference type="Proteomes" id="UP000319255">
    <property type="component" value="Unassembled WGS sequence"/>
</dbReference>
<evidence type="ECO:0008006" key="11">
    <source>
        <dbReference type="Google" id="ProtNLM"/>
    </source>
</evidence>
<dbReference type="PROSITE" id="PS00330">
    <property type="entry name" value="HEMOLYSIN_CALCIUM"/>
    <property type="match status" value="1"/>
</dbReference>
<sequence>MARNFVMLSVDDMRMLTNWGHFAPLVETPNMDRLAALGTTFDRAVAQVPVCNPSRTSVLSGLEPSRTGVLDNSVAWDERVNPADTLFGVLKAAGIHVGSFGKVFHDETAISAAQQAVMFDEFVMGFPFSGTSSQVISDDVRHDSPFAAGRYRGTDLRDDATVSQALDFLDRAGDQSDPFFLAVGITKPHLNWWVPSRYFDLYDPAEIRAALTESLRDGTIIPGNGEYFDVPPMTIPSPYQPQMAEDLDLWVDYIHAYLAAVSYADAKVGQILSAVRGDPALAGNTSILLWSDHGYHLGDKDQWGKFTHWKEATQVPLILVEPGERAGQIAHQVVSLTDIFPTVLDSMGVDLPARLGLQGDSLMPIVGDVDASWYNASNGRGIALTTVNGSVSIRVDLPSGDEYRYTRYPDGTQELYNLTRDPNEHVNRVHYDTGEGLTAADNAIRDTLGALMDGQLAQNGYLMSDGVHRANGTGADEILITTNGPGSNVLAGGGGDDTYVVYDPVTIIEASGGGTDMIVMRDEAMEADFAIPANVEIIQINGPSFTGNGAANRIIGSSIGNRLAGGGGNDVLSGLGGADNLLGGGGNDRLRGSFANDRLTGGAGRDTLDGGSAADTFAFTAASDSTQTAPDTIAGFDGPRKSTGGDRIDLSAIDANTQVSGNQAFQYGGSGAGHLRLVDVGGNTEVLGNTDGDSTPELRIIIQDGSVTASSYGAPDFVL</sequence>
<dbReference type="GO" id="GO:0008484">
    <property type="term" value="F:sulfuric ester hydrolase activity"/>
    <property type="evidence" value="ECO:0007669"/>
    <property type="project" value="TreeGrafter"/>
</dbReference>
<dbReference type="OrthoDB" id="9795675at2"/>
<feature type="domain" description="Peptidase M10 serralysin C-terminal" evidence="8">
    <location>
        <begin position="579"/>
        <end position="702"/>
    </location>
</feature>
<reference evidence="9 10" key="1">
    <citation type="submission" date="2019-06" db="EMBL/GenBank/DDBJ databases">
        <title>A novel bacterium of genus Amaricoccus, isolated from marine sediment.</title>
        <authorList>
            <person name="Huang H."/>
            <person name="Mo K."/>
            <person name="Hu Y."/>
        </authorList>
    </citation>
    <scope>NUCLEOTIDE SEQUENCE [LARGE SCALE GENOMIC DNA]</scope>
    <source>
        <strain evidence="9 10">HB172011</strain>
    </source>
</reference>
<dbReference type="Pfam" id="PF08548">
    <property type="entry name" value="Peptidase_M10_C"/>
    <property type="match status" value="1"/>
</dbReference>
<dbReference type="GO" id="GO:0005737">
    <property type="term" value="C:cytoplasm"/>
    <property type="evidence" value="ECO:0007669"/>
    <property type="project" value="TreeGrafter"/>
</dbReference>
<dbReference type="InterPro" id="IPR018511">
    <property type="entry name" value="Hemolysin-typ_Ca-bd_CS"/>
</dbReference>
<dbReference type="GO" id="GO:0005615">
    <property type="term" value="C:extracellular space"/>
    <property type="evidence" value="ECO:0007669"/>
    <property type="project" value="InterPro"/>
</dbReference>
<dbReference type="InterPro" id="IPR013858">
    <property type="entry name" value="Peptidase_M10B_C"/>
</dbReference>
<evidence type="ECO:0000313" key="9">
    <source>
        <dbReference type="EMBL" id="TPE53516.1"/>
    </source>
</evidence>
<evidence type="ECO:0000256" key="5">
    <source>
        <dbReference type="ARBA" id="ARBA00022737"/>
    </source>
</evidence>
<comment type="caution">
    <text evidence="9">The sequence shown here is derived from an EMBL/GenBank/DDBJ whole genome shotgun (WGS) entry which is preliminary data.</text>
</comment>
<evidence type="ECO:0000259" key="7">
    <source>
        <dbReference type="Pfam" id="PF00884"/>
    </source>
</evidence>
<evidence type="ECO:0000313" key="10">
    <source>
        <dbReference type="Proteomes" id="UP000319255"/>
    </source>
</evidence>
<dbReference type="EMBL" id="VFRP01000001">
    <property type="protein sequence ID" value="TPE53516.1"/>
    <property type="molecule type" value="Genomic_DNA"/>
</dbReference>
<comment type="cofactor">
    <cofactor evidence="1">
        <name>Ca(2+)</name>
        <dbReference type="ChEBI" id="CHEBI:29108"/>
    </cofactor>
</comment>
<evidence type="ECO:0000256" key="6">
    <source>
        <dbReference type="ARBA" id="ARBA00022801"/>
    </source>
</evidence>
<proteinExistence type="predicted"/>
<keyword evidence="5" id="KW-0677">Repeat</keyword>
<dbReference type="RefSeq" id="WP_140452094.1">
    <property type="nucleotide sequence ID" value="NZ_VFRP01000001.1"/>
</dbReference>
<evidence type="ECO:0000256" key="1">
    <source>
        <dbReference type="ARBA" id="ARBA00001913"/>
    </source>
</evidence>
<dbReference type="Pfam" id="PF00884">
    <property type="entry name" value="Sulfatase"/>
    <property type="match status" value="1"/>
</dbReference>
<dbReference type="InterPro" id="IPR001343">
    <property type="entry name" value="Hemolysn_Ca-bd"/>
</dbReference>
<evidence type="ECO:0000259" key="8">
    <source>
        <dbReference type="Pfam" id="PF08548"/>
    </source>
</evidence>
<feature type="domain" description="Sulfatase N-terminal" evidence="7">
    <location>
        <begin position="3"/>
        <end position="349"/>
    </location>
</feature>
<dbReference type="InterPro" id="IPR000917">
    <property type="entry name" value="Sulfatase_N"/>
</dbReference>
<dbReference type="GO" id="GO:0005509">
    <property type="term" value="F:calcium ion binding"/>
    <property type="evidence" value="ECO:0007669"/>
    <property type="project" value="InterPro"/>
</dbReference>
<protein>
    <recommendedName>
        <fullName evidence="11">Sulfatase N-terminal domain-containing protein</fullName>
    </recommendedName>
</protein>
<dbReference type="Gene3D" id="2.150.10.10">
    <property type="entry name" value="Serralysin-like metalloprotease, C-terminal"/>
    <property type="match status" value="1"/>
</dbReference>
<keyword evidence="6" id="KW-0378">Hydrolase</keyword>
<dbReference type="PRINTS" id="PR00313">
    <property type="entry name" value="CABNDNGRPT"/>
</dbReference>
<keyword evidence="4" id="KW-0479">Metal-binding</keyword>
<gene>
    <name evidence="9" type="ORF">FJM51_00235</name>
</gene>
<dbReference type="InterPro" id="IPR011049">
    <property type="entry name" value="Serralysin-like_metalloprot_C"/>
</dbReference>
<dbReference type="Pfam" id="PF00353">
    <property type="entry name" value="HemolysinCabind"/>
    <property type="match status" value="2"/>
</dbReference>
<name>A0A501X1A6_9RHOB</name>
<evidence type="ECO:0000256" key="3">
    <source>
        <dbReference type="ARBA" id="ARBA00022525"/>
    </source>
</evidence>